<reference evidence="2" key="1">
    <citation type="submission" date="2022-09" db="EMBL/GenBank/DDBJ databases">
        <title>Complete Genomes of Fervidibacillus albus and Fervidibacillus halotolerans isolated from tidal flat sediments.</title>
        <authorList>
            <person name="Kwon K.K."/>
            <person name="Yang S.-H."/>
            <person name="Park M.J."/>
            <person name="Oh H.-M."/>
        </authorList>
    </citation>
    <scope>NUCLEOTIDE SEQUENCE</scope>
    <source>
        <strain evidence="2">MEBiC13591</strain>
    </source>
</reference>
<dbReference type="RefSeq" id="WP_275417105.1">
    <property type="nucleotide sequence ID" value="NZ_CP106878.1"/>
</dbReference>
<organism evidence="2 3">
    <name type="scientific">Fervidibacillus albus</name>
    <dbReference type="NCBI Taxonomy" id="2980026"/>
    <lineage>
        <taxon>Bacteria</taxon>
        <taxon>Bacillati</taxon>
        <taxon>Bacillota</taxon>
        <taxon>Bacilli</taxon>
        <taxon>Bacillales</taxon>
        <taxon>Bacillaceae</taxon>
        <taxon>Fervidibacillus</taxon>
    </lineage>
</organism>
<dbReference type="KEGG" id="faf:OE104_12235"/>
<dbReference type="EMBL" id="CP106878">
    <property type="protein sequence ID" value="WAA09323.1"/>
    <property type="molecule type" value="Genomic_DNA"/>
</dbReference>
<dbReference type="Proteomes" id="UP001164718">
    <property type="component" value="Chromosome"/>
</dbReference>
<dbReference type="InterPro" id="IPR025413">
    <property type="entry name" value="YpzG-like"/>
</dbReference>
<keyword evidence="3" id="KW-1185">Reference proteome</keyword>
<feature type="region of interest" description="Disordered" evidence="1">
    <location>
        <begin position="15"/>
        <end position="50"/>
    </location>
</feature>
<sequence>MTLLIFRADPTSKFRQTWTRPKKGKSQINGQTELTQSDRILRSNAKAHRW</sequence>
<gene>
    <name evidence="2" type="ORF">OE104_12235</name>
</gene>
<evidence type="ECO:0000313" key="2">
    <source>
        <dbReference type="EMBL" id="WAA09323.1"/>
    </source>
</evidence>
<feature type="compositionally biased region" description="Polar residues" evidence="1">
    <location>
        <begin position="26"/>
        <end position="38"/>
    </location>
</feature>
<protein>
    <submittedName>
        <fullName evidence="2">YpzG family protein</fullName>
    </submittedName>
</protein>
<name>A0A9E8LTG9_9BACI</name>
<dbReference type="Pfam" id="PF14139">
    <property type="entry name" value="YpzG"/>
    <property type="match status" value="1"/>
</dbReference>
<accession>A0A9E8LTG9</accession>
<evidence type="ECO:0000256" key="1">
    <source>
        <dbReference type="SAM" id="MobiDB-lite"/>
    </source>
</evidence>
<dbReference type="AlphaFoldDB" id="A0A9E8LTG9"/>
<evidence type="ECO:0000313" key="3">
    <source>
        <dbReference type="Proteomes" id="UP001164718"/>
    </source>
</evidence>
<proteinExistence type="predicted"/>